<evidence type="ECO:0000256" key="1">
    <source>
        <dbReference type="ARBA" id="ARBA00023002"/>
    </source>
</evidence>
<dbReference type="InterPro" id="IPR008927">
    <property type="entry name" value="6-PGluconate_DH-like_C_sf"/>
</dbReference>
<evidence type="ECO:0000259" key="4">
    <source>
        <dbReference type="Pfam" id="PF02737"/>
    </source>
</evidence>
<proteinExistence type="predicted"/>
<dbReference type="AlphaFoldDB" id="A0A2N4U3I0"/>
<dbReference type="PANTHER" id="PTHR48075:SF5">
    <property type="entry name" value="3-HYDROXYBUTYRYL-COA DEHYDROGENASE"/>
    <property type="match status" value="1"/>
</dbReference>
<dbReference type="InterPro" id="IPR036291">
    <property type="entry name" value="NAD(P)-bd_dom_sf"/>
</dbReference>
<name>A0A2N4U3I0_9BURK</name>
<dbReference type="InterPro" id="IPR022694">
    <property type="entry name" value="3-OHacyl-CoA_DH"/>
</dbReference>
<dbReference type="OrthoDB" id="9803287at2"/>
<dbReference type="PIRSF" id="PIRSF000105">
    <property type="entry name" value="HCDH"/>
    <property type="match status" value="1"/>
</dbReference>
<gene>
    <name evidence="5" type="ORF">CR159_11595</name>
</gene>
<feature type="domain" description="3-hydroxyacyl-CoA dehydrogenase C-terminal" evidence="3">
    <location>
        <begin position="188"/>
        <end position="256"/>
    </location>
</feature>
<dbReference type="SUPFAM" id="SSF51735">
    <property type="entry name" value="NAD(P)-binding Rossmann-fold domains"/>
    <property type="match status" value="1"/>
</dbReference>
<dbReference type="Pfam" id="PF02737">
    <property type="entry name" value="3HCDH_N"/>
    <property type="match status" value="1"/>
</dbReference>
<dbReference type="RefSeq" id="WP_102074125.1">
    <property type="nucleotide sequence ID" value="NZ_PDNW01000009.1"/>
</dbReference>
<dbReference type="GO" id="GO:0070403">
    <property type="term" value="F:NAD+ binding"/>
    <property type="evidence" value="ECO:0007669"/>
    <property type="project" value="InterPro"/>
</dbReference>
<feature type="site" description="Important for catalytic activity" evidence="2">
    <location>
        <position position="141"/>
    </location>
</feature>
<keyword evidence="1" id="KW-0560">Oxidoreductase</keyword>
<evidence type="ECO:0000313" key="6">
    <source>
        <dbReference type="Proteomes" id="UP000234190"/>
    </source>
</evidence>
<dbReference type="InterPro" id="IPR006108">
    <property type="entry name" value="3HC_DH_C"/>
</dbReference>
<dbReference type="Pfam" id="PF00725">
    <property type="entry name" value="3HCDH"/>
    <property type="match status" value="1"/>
</dbReference>
<dbReference type="Gene3D" id="1.10.1040.10">
    <property type="entry name" value="N-(1-d-carboxylethyl)-l-norvaline Dehydrogenase, domain 2"/>
    <property type="match status" value="1"/>
</dbReference>
<keyword evidence="6" id="KW-1185">Reference proteome</keyword>
<comment type="caution">
    <text evidence="5">The sequence shown here is derived from an EMBL/GenBank/DDBJ whole genome shotgun (WGS) entry which is preliminary data.</text>
</comment>
<dbReference type="EMBL" id="PDNW01000009">
    <property type="protein sequence ID" value="PLC49575.1"/>
    <property type="molecule type" value="Genomic_DNA"/>
</dbReference>
<evidence type="ECO:0000313" key="5">
    <source>
        <dbReference type="EMBL" id="PLC49575.1"/>
    </source>
</evidence>
<dbReference type="Proteomes" id="UP000234190">
    <property type="component" value="Unassembled WGS sequence"/>
</dbReference>
<reference evidence="5 6" key="1">
    <citation type="submission" date="2017-10" db="EMBL/GenBank/DDBJ databases">
        <title>Two draft genome sequences of Pusillimonas sp. strains isolated from a nitrate- and radionuclide-contaminated groundwater in Russia.</title>
        <authorList>
            <person name="Grouzdev D.S."/>
            <person name="Tourova T.P."/>
            <person name="Goeva M.A."/>
            <person name="Babich T.L."/>
            <person name="Sokolova D.S."/>
            <person name="Abdullin R."/>
            <person name="Poltaraus A.B."/>
            <person name="Toshchakov S.V."/>
            <person name="Nazina T.N."/>
        </authorList>
    </citation>
    <scope>NUCLEOTIDE SEQUENCE [LARGE SCALE GENOMIC DNA]</scope>
    <source>
        <strain evidence="5 6">JR1/69-3-13</strain>
    </source>
</reference>
<sequence>MSGNELRIDHVAVVGCGVIGASWAAYFLARGLSVTATDPGENAEAELHRLVRSFWPALQPGLSNEASLDKLRFCTDIGDAVRDAQFIQENGPERLDVKHAIIAKIEAATSANTLIASSSSGLLVSQMQQGALHPERIVLGHPFNPPHLIPLVEVVGGEHTSDETVQRTMAFYHAIGKKPIHIRVEVKGHVANRLQAALWKEACYLVDQGVVSVADLDTAISQGPGLRWALLGPFMNLHFSGGVGGIEHLLEHLGPPIEDWWADLGHAPLTTETKKKISQGVRDELKEHDEAALIQKRDALLMALLDAKERAGKLP</sequence>
<dbReference type="InterPro" id="IPR013328">
    <property type="entry name" value="6PGD_dom2"/>
</dbReference>
<organism evidence="5 6">
    <name type="scientific">Pollutimonas subterranea</name>
    <dbReference type="NCBI Taxonomy" id="2045210"/>
    <lineage>
        <taxon>Bacteria</taxon>
        <taxon>Pseudomonadati</taxon>
        <taxon>Pseudomonadota</taxon>
        <taxon>Betaproteobacteria</taxon>
        <taxon>Burkholderiales</taxon>
        <taxon>Alcaligenaceae</taxon>
        <taxon>Pollutimonas</taxon>
    </lineage>
</organism>
<evidence type="ECO:0000259" key="3">
    <source>
        <dbReference type="Pfam" id="PF00725"/>
    </source>
</evidence>
<dbReference type="PANTHER" id="PTHR48075">
    <property type="entry name" value="3-HYDROXYACYL-COA DEHYDROGENASE FAMILY PROTEIN"/>
    <property type="match status" value="1"/>
</dbReference>
<accession>A0A2N4U3I0</accession>
<protein>
    <submittedName>
        <fullName evidence="5">3-hydroxyacyl-CoA dehydrogenase</fullName>
    </submittedName>
</protein>
<dbReference type="Gene3D" id="3.40.50.720">
    <property type="entry name" value="NAD(P)-binding Rossmann-like Domain"/>
    <property type="match status" value="1"/>
</dbReference>
<evidence type="ECO:0000256" key="2">
    <source>
        <dbReference type="PIRSR" id="PIRSR000105-1"/>
    </source>
</evidence>
<dbReference type="InterPro" id="IPR006176">
    <property type="entry name" value="3-OHacyl-CoA_DH_NAD-bd"/>
</dbReference>
<feature type="domain" description="3-hydroxyacyl-CoA dehydrogenase NAD binding" evidence="4">
    <location>
        <begin position="10"/>
        <end position="182"/>
    </location>
</feature>
<dbReference type="GO" id="GO:0016616">
    <property type="term" value="F:oxidoreductase activity, acting on the CH-OH group of donors, NAD or NADP as acceptor"/>
    <property type="evidence" value="ECO:0007669"/>
    <property type="project" value="InterPro"/>
</dbReference>
<dbReference type="SUPFAM" id="SSF48179">
    <property type="entry name" value="6-phosphogluconate dehydrogenase C-terminal domain-like"/>
    <property type="match status" value="1"/>
</dbReference>
<dbReference type="GO" id="GO:0006631">
    <property type="term" value="P:fatty acid metabolic process"/>
    <property type="evidence" value="ECO:0007669"/>
    <property type="project" value="InterPro"/>
</dbReference>